<keyword evidence="3" id="KW-0067">ATP-binding</keyword>
<dbReference type="EMBL" id="JABZGF010000367">
    <property type="protein sequence ID" value="MBF0967232.1"/>
    <property type="molecule type" value="Genomic_DNA"/>
</dbReference>
<accession>A0A929RQE6</accession>
<evidence type="ECO:0000256" key="2">
    <source>
        <dbReference type="ARBA" id="ARBA00022741"/>
    </source>
</evidence>
<dbReference type="NCBIfam" id="TIGR00368">
    <property type="entry name" value="YifB family Mg chelatase-like AAA ATPase"/>
    <property type="match status" value="1"/>
</dbReference>
<evidence type="ECO:0000259" key="4">
    <source>
        <dbReference type="SMART" id="SM00382"/>
    </source>
</evidence>
<gene>
    <name evidence="5" type="ORF">HXK09_08825</name>
</gene>
<comment type="similarity">
    <text evidence="1">Belongs to the Mg-chelatase subunits D/I family. ComM subfamily.</text>
</comment>
<proteinExistence type="inferred from homology"/>
<dbReference type="InterPro" id="IPR000523">
    <property type="entry name" value="Mg_chelatse_chII-like_cat_dom"/>
</dbReference>
<dbReference type="InterPro" id="IPR014721">
    <property type="entry name" value="Ribsml_uS5_D2-typ_fold_subgr"/>
</dbReference>
<dbReference type="SUPFAM" id="SSF54211">
    <property type="entry name" value="Ribosomal protein S5 domain 2-like"/>
    <property type="match status" value="1"/>
</dbReference>
<feature type="domain" description="AAA+ ATPase" evidence="4">
    <location>
        <begin position="220"/>
        <end position="403"/>
    </location>
</feature>
<dbReference type="SUPFAM" id="SSF52540">
    <property type="entry name" value="P-loop containing nucleoside triphosphate hydrolases"/>
    <property type="match status" value="1"/>
</dbReference>
<evidence type="ECO:0000256" key="3">
    <source>
        <dbReference type="ARBA" id="ARBA00022840"/>
    </source>
</evidence>
<dbReference type="AlphaFoldDB" id="A0A929RQE6"/>
<reference evidence="5" key="1">
    <citation type="submission" date="2020-04" db="EMBL/GenBank/DDBJ databases">
        <title>Deep metagenomics examines the oral microbiome during advanced dental caries in children, revealing novel taxa and co-occurrences with host molecules.</title>
        <authorList>
            <person name="Baker J.L."/>
            <person name="Morton J.T."/>
            <person name="Dinis M."/>
            <person name="Alvarez R."/>
            <person name="Tran N.C."/>
            <person name="Knight R."/>
            <person name="Edlund A."/>
        </authorList>
    </citation>
    <scope>NUCLEOTIDE SEQUENCE</scope>
    <source>
        <strain evidence="5">JCVI_30_bin.13</strain>
    </source>
</reference>
<dbReference type="InterPro" id="IPR004482">
    <property type="entry name" value="Mg_chelat-rel"/>
</dbReference>
<dbReference type="PANTHER" id="PTHR32039">
    <property type="entry name" value="MAGNESIUM-CHELATASE SUBUNIT CHLI"/>
    <property type="match status" value="1"/>
</dbReference>
<dbReference type="GO" id="GO:0003677">
    <property type="term" value="F:DNA binding"/>
    <property type="evidence" value="ECO:0007669"/>
    <property type="project" value="InterPro"/>
</dbReference>
<organism evidence="5 6">
    <name type="scientific">Actinomyces bouchesdurhonensis</name>
    <dbReference type="NCBI Taxonomy" id="1852361"/>
    <lineage>
        <taxon>Bacteria</taxon>
        <taxon>Bacillati</taxon>
        <taxon>Actinomycetota</taxon>
        <taxon>Actinomycetes</taxon>
        <taxon>Actinomycetales</taxon>
        <taxon>Actinomycetaceae</taxon>
        <taxon>Actinomyces</taxon>
    </lineage>
</organism>
<feature type="non-terminal residue" evidence="5">
    <location>
        <position position="505"/>
    </location>
</feature>
<dbReference type="InterPro" id="IPR045006">
    <property type="entry name" value="CHLI-like"/>
</dbReference>
<evidence type="ECO:0000313" key="5">
    <source>
        <dbReference type="EMBL" id="MBF0967232.1"/>
    </source>
</evidence>
<dbReference type="InterPro" id="IPR027417">
    <property type="entry name" value="P-loop_NTPase"/>
</dbReference>
<dbReference type="Pfam" id="PF01078">
    <property type="entry name" value="Mg_chelatase"/>
    <property type="match status" value="1"/>
</dbReference>
<name>A0A929RQE6_9ACTO</name>
<dbReference type="Proteomes" id="UP000759246">
    <property type="component" value="Unassembled WGS sequence"/>
</dbReference>
<dbReference type="InterPro" id="IPR003593">
    <property type="entry name" value="AAA+_ATPase"/>
</dbReference>
<dbReference type="PRINTS" id="PR01657">
    <property type="entry name" value="MCMFAMILY"/>
</dbReference>
<dbReference type="PANTHER" id="PTHR32039:SF7">
    <property type="entry name" value="COMPETENCE PROTEIN COMM"/>
    <property type="match status" value="1"/>
</dbReference>
<dbReference type="InterPro" id="IPR001208">
    <property type="entry name" value="MCM_dom"/>
</dbReference>
<dbReference type="Pfam" id="PF13335">
    <property type="entry name" value="Mg_chelatase_C"/>
    <property type="match status" value="1"/>
</dbReference>
<dbReference type="Gene3D" id="3.40.50.300">
    <property type="entry name" value="P-loop containing nucleotide triphosphate hydrolases"/>
    <property type="match status" value="1"/>
</dbReference>
<evidence type="ECO:0000313" key="6">
    <source>
        <dbReference type="Proteomes" id="UP000759246"/>
    </source>
</evidence>
<dbReference type="SMART" id="SM00382">
    <property type="entry name" value="AAA"/>
    <property type="match status" value="1"/>
</dbReference>
<comment type="caution">
    <text evidence="5">The sequence shown here is derived from an EMBL/GenBank/DDBJ whole genome shotgun (WGS) entry which is preliminary data.</text>
</comment>
<dbReference type="InterPro" id="IPR020568">
    <property type="entry name" value="Ribosomal_Su5_D2-typ_SF"/>
</dbReference>
<protein>
    <submittedName>
        <fullName evidence="5">YifB family Mg chelatase-like AAA ATPase</fullName>
    </submittedName>
</protein>
<evidence type="ECO:0000256" key="1">
    <source>
        <dbReference type="ARBA" id="ARBA00006354"/>
    </source>
</evidence>
<dbReference type="Pfam" id="PF13541">
    <property type="entry name" value="ChlI"/>
    <property type="match status" value="1"/>
</dbReference>
<dbReference type="InterPro" id="IPR025158">
    <property type="entry name" value="Mg_chelat-rel_C"/>
</dbReference>
<dbReference type="Gene3D" id="3.30.230.10">
    <property type="match status" value="1"/>
</dbReference>
<keyword evidence="2" id="KW-0547">Nucleotide-binding</keyword>
<sequence length="505" mass="53034">MNGPGLARTYSISVVGIEGHLVDVETYAGAGLVAFTLVGLLDTSVREARDRVRASFESCGLDVLDQRITVNLSPAGIPKSGSGFDLAIASSIALATGLVSPLAFEDSVIIGELALDGSIQAVRGVLPAVLAARSRGVRRVIVPASCASEANLVTGIEVISFSHLADLISWGGGQALKAPFRGRMGTRKVVRSVDAQPPLDMADVRGQPEAVAAMEVAAAGGHHVFLLGEPGSGKTMLASRLPTILPNLDPDTALVTTSLHSVAGLVPAGVGLVTHPPFQAPHHSVTMAALIGGGSRTLTPGAASLAHGGILFLDEAAEFAPSVLDSLREPLETGVVNLHRSGIHTRYPASFQLVMASNPCPCGGRKGGRRCTCSSIAKRRYMARLSGPLLDRMDIRIDVHTPTRADMALGTVHDSAAIKDRVCEARERSRHRLAATPWVCNGQLPGAWIRRHSGIDAGLVAYLDRLVDAGESSMRGIDRMLRLAWTLADLEGTRRPTLDHIVAAQ</sequence>
<dbReference type="GO" id="GO:0005524">
    <property type="term" value="F:ATP binding"/>
    <property type="evidence" value="ECO:0007669"/>
    <property type="project" value="UniProtKB-KW"/>
</dbReference>